<sequence length="146" mass="17242">MNRPCNDDVTQIFDWLYLGGVKNTRKTLPKVDVWYDFKCDSREPKNLNIPESLIVHHIPFDDGDLEAALPIWNRCFTEILEYKNSGKTVFISCYEGVSRSAVLTLWLCCEQLNSFEEAMKHLKKNRNIYPDKQFSPFIEKLKERYQ</sequence>
<evidence type="ECO:0000313" key="5">
    <source>
        <dbReference type="EMBL" id="PDZ93842.1"/>
    </source>
</evidence>
<dbReference type="EMBL" id="NVMX01000365">
    <property type="protein sequence ID" value="PDZ93842.1"/>
    <property type="molecule type" value="Genomic_DNA"/>
</dbReference>
<dbReference type="PANTHER" id="PTHR45961:SF2">
    <property type="entry name" value="PROTEIN CBG09952"/>
    <property type="match status" value="1"/>
</dbReference>
<feature type="domain" description="Tyrosine specific protein phosphatases" evidence="4">
    <location>
        <begin position="74"/>
        <end position="126"/>
    </location>
</feature>
<evidence type="ECO:0000256" key="1">
    <source>
        <dbReference type="ARBA" id="ARBA00008601"/>
    </source>
</evidence>
<dbReference type="Proteomes" id="UP000219922">
    <property type="component" value="Unassembled WGS sequence"/>
</dbReference>
<dbReference type="CDD" id="cd14498">
    <property type="entry name" value="DSP"/>
    <property type="match status" value="1"/>
</dbReference>
<protein>
    <submittedName>
        <fullName evidence="5">Protein tyrosine phosphatase</fullName>
    </submittedName>
</protein>
<dbReference type="AlphaFoldDB" id="A0A9X6XUJ1"/>
<dbReference type="PROSITE" id="PS50056">
    <property type="entry name" value="TYR_PHOSPHATASE_2"/>
    <property type="match status" value="1"/>
</dbReference>
<dbReference type="InterPro" id="IPR029021">
    <property type="entry name" value="Prot-tyrosine_phosphatase-like"/>
</dbReference>
<dbReference type="Pfam" id="PF00782">
    <property type="entry name" value="DSPc"/>
    <property type="match status" value="1"/>
</dbReference>
<accession>A0A9X6XUJ1</accession>
<dbReference type="InterPro" id="IPR000340">
    <property type="entry name" value="Dual-sp_phosphatase_cat-dom"/>
</dbReference>
<evidence type="ECO:0000256" key="2">
    <source>
        <dbReference type="ARBA" id="ARBA00022801"/>
    </source>
</evidence>
<evidence type="ECO:0000259" key="4">
    <source>
        <dbReference type="PROSITE" id="PS50056"/>
    </source>
</evidence>
<evidence type="ECO:0000313" key="6">
    <source>
        <dbReference type="Proteomes" id="UP000219922"/>
    </source>
</evidence>
<comment type="caution">
    <text evidence="5">The sequence shown here is derived from an EMBL/GenBank/DDBJ whole genome shotgun (WGS) entry which is preliminary data.</text>
</comment>
<evidence type="ECO:0000256" key="3">
    <source>
        <dbReference type="ARBA" id="ARBA00022912"/>
    </source>
</evidence>
<dbReference type="InterPro" id="IPR020422">
    <property type="entry name" value="TYR_PHOSPHATASE_DUAL_dom"/>
</dbReference>
<dbReference type="RefSeq" id="WP_098007493.1">
    <property type="nucleotide sequence ID" value="NZ_NVMX01000365.1"/>
</dbReference>
<dbReference type="GO" id="GO:0004721">
    <property type="term" value="F:phosphoprotein phosphatase activity"/>
    <property type="evidence" value="ECO:0007669"/>
    <property type="project" value="UniProtKB-KW"/>
</dbReference>
<organism evidence="5 6">
    <name type="scientific">Bacillus cereus</name>
    <dbReference type="NCBI Taxonomy" id="1396"/>
    <lineage>
        <taxon>Bacteria</taxon>
        <taxon>Bacillati</taxon>
        <taxon>Bacillota</taxon>
        <taxon>Bacilli</taxon>
        <taxon>Bacillales</taxon>
        <taxon>Bacillaceae</taxon>
        <taxon>Bacillus</taxon>
        <taxon>Bacillus cereus group</taxon>
    </lineage>
</organism>
<proteinExistence type="inferred from homology"/>
<keyword evidence="2" id="KW-0378">Hydrolase</keyword>
<dbReference type="InterPro" id="IPR000387">
    <property type="entry name" value="Tyr_Pase_dom"/>
</dbReference>
<reference evidence="5 6" key="1">
    <citation type="submission" date="2017-09" db="EMBL/GenBank/DDBJ databases">
        <title>Large-scale bioinformatics analysis of Bacillus genomes uncovers conserved roles of natural products in bacterial physiology.</title>
        <authorList>
            <consortium name="Agbiome Team Llc"/>
            <person name="Bleich R.M."/>
            <person name="Grubbs K.J."/>
            <person name="Santa Maria K.C."/>
            <person name="Allen S.E."/>
            <person name="Farag S."/>
            <person name="Shank E.A."/>
            <person name="Bowers A."/>
        </authorList>
    </citation>
    <scope>NUCLEOTIDE SEQUENCE [LARGE SCALE GENOMIC DNA]</scope>
    <source>
        <strain evidence="5 6">AFS092789</strain>
    </source>
</reference>
<keyword evidence="3" id="KW-0904">Protein phosphatase</keyword>
<comment type="similarity">
    <text evidence="1">Belongs to the protein-tyrosine phosphatase family. Non-receptor class dual specificity subfamily.</text>
</comment>
<dbReference type="Gene3D" id="3.90.190.10">
    <property type="entry name" value="Protein tyrosine phosphatase superfamily"/>
    <property type="match status" value="1"/>
</dbReference>
<dbReference type="InterPro" id="IPR052103">
    <property type="entry name" value="Dual_spec_Phospatases"/>
</dbReference>
<gene>
    <name evidence="5" type="ORF">CON36_37005</name>
</gene>
<dbReference type="SMART" id="SM00195">
    <property type="entry name" value="DSPc"/>
    <property type="match status" value="1"/>
</dbReference>
<name>A0A9X6XUJ1_BACCE</name>
<dbReference type="GO" id="GO:0005737">
    <property type="term" value="C:cytoplasm"/>
    <property type="evidence" value="ECO:0007669"/>
    <property type="project" value="TreeGrafter"/>
</dbReference>
<dbReference type="SUPFAM" id="SSF52799">
    <property type="entry name" value="(Phosphotyrosine protein) phosphatases II"/>
    <property type="match status" value="1"/>
</dbReference>
<dbReference type="PANTHER" id="PTHR45961">
    <property type="entry name" value="IP21249P"/>
    <property type="match status" value="1"/>
</dbReference>